<feature type="compositionally biased region" description="Acidic residues" evidence="8">
    <location>
        <begin position="241"/>
        <end position="258"/>
    </location>
</feature>
<evidence type="ECO:0000256" key="8">
    <source>
        <dbReference type="SAM" id="MobiDB-lite"/>
    </source>
</evidence>
<dbReference type="AlphaFoldDB" id="A0A642V8I3"/>
<dbReference type="PANTHER" id="PTHR28124:SF1">
    <property type="entry name" value="DNA REPLICATION REGULATOR SLD2"/>
    <property type="match status" value="1"/>
</dbReference>
<comment type="function">
    <text evidence="7">Has a role in the initiation of DNA replication. Required at S-phase checkpoint.</text>
</comment>
<dbReference type="GO" id="GO:0000727">
    <property type="term" value="P:double-strand break repair via break-induced replication"/>
    <property type="evidence" value="ECO:0007669"/>
    <property type="project" value="TreeGrafter"/>
</dbReference>
<evidence type="ECO:0000256" key="7">
    <source>
        <dbReference type="RuleBase" id="RU367067"/>
    </source>
</evidence>
<dbReference type="EMBL" id="SWFS01000123">
    <property type="protein sequence ID" value="KAA8916093.1"/>
    <property type="molecule type" value="Genomic_DNA"/>
</dbReference>
<evidence type="ECO:0000256" key="6">
    <source>
        <dbReference type="ARBA" id="ARBA00023306"/>
    </source>
</evidence>
<dbReference type="Proteomes" id="UP000761534">
    <property type="component" value="Unassembled WGS sequence"/>
</dbReference>
<dbReference type="Gene3D" id="1.10.10.1460">
    <property type="match status" value="1"/>
</dbReference>
<evidence type="ECO:0000313" key="10">
    <source>
        <dbReference type="Proteomes" id="UP000761534"/>
    </source>
</evidence>
<evidence type="ECO:0000256" key="1">
    <source>
        <dbReference type="ARBA" id="ARBA00004123"/>
    </source>
</evidence>
<evidence type="ECO:0000313" key="9">
    <source>
        <dbReference type="EMBL" id="KAA8916093.1"/>
    </source>
</evidence>
<dbReference type="InterPro" id="IPR021110">
    <property type="entry name" value="DNA_rep_checkpnt_protein"/>
</dbReference>
<keyword evidence="4 7" id="KW-0235">DNA replication</keyword>
<protein>
    <recommendedName>
        <fullName evidence="3 7">DNA replication regulator SLD2</fullName>
    </recommendedName>
</protein>
<comment type="caution">
    <text evidence="9">The sequence shown here is derived from an EMBL/GenBank/DDBJ whole genome shotgun (WGS) entry which is preliminary data.</text>
</comment>
<dbReference type="GO" id="GO:0003697">
    <property type="term" value="F:single-stranded DNA binding"/>
    <property type="evidence" value="ECO:0007669"/>
    <property type="project" value="TreeGrafter"/>
</dbReference>
<dbReference type="GO" id="GO:0006270">
    <property type="term" value="P:DNA replication initiation"/>
    <property type="evidence" value="ECO:0007669"/>
    <property type="project" value="UniProtKB-UniRule"/>
</dbReference>
<dbReference type="InterPro" id="IPR040203">
    <property type="entry name" value="Sld2"/>
</dbReference>
<gene>
    <name evidence="9" type="ORF">TRICI_001744</name>
</gene>
<reference evidence="9" key="1">
    <citation type="journal article" date="2019" name="G3 (Bethesda)">
        <title>Genome Assemblies of Two Rare Opportunistic Yeast Pathogens: Diutina rugosa (syn. Candida rugosa) and Trichomonascus ciferrii (syn. Candida ciferrii).</title>
        <authorList>
            <person name="Mixao V."/>
            <person name="Saus E."/>
            <person name="Hansen A.P."/>
            <person name="Lass-Florl C."/>
            <person name="Gabaldon T."/>
        </authorList>
    </citation>
    <scope>NUCLEOTIDE SEQUENCE</scope>
    <source>
        <strain evidence="9">CBS 4856</strain>
    </source>
</reference>
<accession>A0A642V8I3</accession>
<dbReference type="PANTHER" id="PTHR28124">
    <property type="entry name" value="DNA REPLICATION REGULATOR SLD2"/>
    <property type="match status" value="1"/>
</dbReference>
<evidence type="ECO:0000256" key="5">
    <source>
        <dbReference type="ARBA" id="ARBA00023242"/>
    </source>
</evidence>
<organism evidence="9 10">
    <name type="scientific">Trichomonascus ciferrii</name>
    <dbReference type="NCBI Taxonomy" id="44093"/>
    <lineage>
        <taxon>Eukaryota</taxon>
        <taxon>Fungi</taxon>
        <taxon>Dikarya</taxon>
        <taxon>Ascomycota</taxon>
        <taxon>Saccharomycotina</taxon>
        <taxon>Dipodascomycetes</taxon>
        <taxon>Dipodascales</taxon>
        <taxon>Trichomonascaceae</taxon>
        <taxon>Trichomonascus</taxon>
        <taxon>Trichomonascus ciferrii complex</taxon>
    </lineage>
</organism>
<evidence type="ECO:0000256" key="3">
    <source>
        <dbReference type="ARBA" id="ARBA00018363"/>
    </source>
</evidence>
<dbReference type="GO" id="GO:0031261">
    <property type="term" value="C:DNA replication preinitiation complex"/>
    <property type="evidence" value="ECO:0007669"/>
    <property type="project" value="TreeGrafter"/>
</dbReference>
<name>A0A642V8I3_9ASCO</name>
<comment type="similarity">
    <text evidence="2 7">Belongs to the SLD2 family.</text>
</comment>
<feature type="region of interest" description="Disordered" evidence="8">
    <location>
        <begin position="140"/>
        <end position="176"/>
    </location>
</feature>
<dbReference type="OrthoDB" id="8775810at2759"/>
<feature type="region of interest" description="Disordered" evidence="8">
    <location>
        <begin position="61"/>
        <end position="125"/>
    </location>
</feature>
<dbReference type="GO" id="GO:0003688">
    <property type="term" value="F:DNA replication origin binding"/>
    <property type="evidence" value="ECO:0007669"/>
    <property type="project" value="TreeGrafter"/>
</dbReference>
<feature type="compositionally biased region" description="Low complexity" evidence="8">
    <location>
        <begin position="151"/>
        <end position="171"/>
    </location>
</feature>
<keyword evidence="5 7" id="KW-0539">Nucleus</keyword>
<dbReference type="Pfam" id="PF11719">
    <property type="entry name" value="Drc1-Sld2"/>
    <property type="match status" value="1"/>
</dbReference>
<feature type="compositionally biased region" description="Basic residues" evidence="8">
    <location>
        <begin position="268"/>
        <end position="285"/>
    </location>
</feature>
<evidence type="ECO:0000256" key="4">
    <source>
        <dbReference type="ARBA" id="ARBA00022705"/>
    </source>
</evidence>
<feature type="region of interest" description="Disordered" evidence="8">
    <location>
        <begin position="221"/>
        <end position="334"/>
    </location>
</feature>
<feature type="compositionally biased region" description="Basic and acidic residues" evidence="8">
    <location>
        <begin position="61"/>
        <end position="75"/>
    </location>
</feature>
<comment type="subcellular location">
    <subcellularLocation>
        <location evidence="1 7">Nucleus</location>
    </subcellularLocation>
</comment>
<keyword evidence="6 7" id="KW-0131">Cell cycle</keyword>
<sequence>MSGGELEDKCQRYKGELKRWEKWFLKKNGRMPGKEDVAQDKKVRDKYRKYYHYRDLIKKDKVEEKADKEKEKEAAIEPMHTPVKKKREPSPEKEAVEEEEANRSDGSTPMVDRYVELGPTPQLNGRVMGLFESSLTPIKSTPTKKMEAHAATESVSSPVVVATPSKPASSPNEEKRKQMIAEISSTPVYLEKQATLDHLGMSPMGPQKIRKRLSSLIAESKKLREEFTPDEALEAMASEAEGSDQEDEEGEGEEEDENNPFLDSKDTKPRKKKATQKRTTRRYKLKPVPTADEAAAANDGESRPAKKSKPQENFQRLKLRNTGFKGRPSKFRRR</sequence>
<proteinExistence type="inferred from homology"/>
<evidence type="ECO:0000256" key="2">
    <source>
        <dbReference type="ARBA" id="ARBA00007276"/>
    </source>
</evidence>
<dbReference type="GO" id="GO:1902977">
    <property type="term" value="P:mitotic DNA replication preinitiation complex assembly"/>
    <property type="evidence" value="ECO:0007669"/>
    <property type="project" value="TreeGrafter"/>
</dbReference>
<keyword evidence="10" id="KW-1185">Reference proteome</keyword>
<dbReference type="VEuPathDB" id="FungiDB:TRICI_001744"/>